<sequence length="284" mass="29308">MSSSCSSRQPSQTGSASVASNGSDAPEAVVPPRIGITTYMQPADWSHWRGVEAALIPAEYVRMVTAAGGVPILLPPHGTHPTMLDAVDGLLISGGADVGPETYGAQAHPTTAAQSWRDEHEFALLAEARDRGMPVLGICRGMQVINAAFGGTLHQHLPEILGHSDYQPAPGVYGEVTVQIEPGSTAAALLGAETTAPCFHHQAVDRLAPGLHVTGRAADGTIEILEPAAASGTEALSAEAALPGSGWLLAVQWHPEHNSADARIVTGLVAATRSYRTDTSGGGQ</sequence>
<dbReference type="PROSITE" id="PS51273">
    <property type="entry name" value="GATASE_TYPE_1"/>
    <property type="match status" value="1"/>
</dbReference>
<keyword evidence="2" id="KW-0378">Hydrolase</keyword>
<reference evidence="2 3" key="1">
    <citation type="submission" date="2020-08" db="EMBL/GenBank/DDBJ databases">
        <title>A Genomic Blueprint of the Chicken Gut Microbiome.</title>
        <authorList>
            <person name="Gilroy R."/>
            <person name="Ravi A."/>
            <person name="Getino M."/>
            <person name="Pursley I."/>
            <person name="Horton D.L."/>
            <person name="Alikhan N.-F."/>
            <person name="Baker D."/>
            <person name="Gharbi K."/>
            <person name="Hall N."/>
            <person name="Watson M."/>
            <person name="Adriaenssens E.M."/>
            <person name="Foster-Nyarko E."/>
            <person name="Jarju S."/>
            <person name="Secka A."/>
            <person name="Antonio M."/>
            <person name="Oren A."/>
            <person name="Chaudhuri R."/>
            <person name="La Ragione R.M."/>
            <person name="Hildebrand F."/>
            <person name="Pallen M.J."/>
        </authorList>
    </citation>
    <scope>NUCLEOTIDE SEQUENCE [LARGE SCALE GENOMIC DNA]</scope>
    <source>
        <strain evidence="2 3">Re57</strain>
    </source>
</reference>
<dbReference type="Pfam" id="PF07722">
    <property type="entry name" value="Peptidase_C26"/>
    <property type="match status" value="1"/>
</dbReference>
<accession>A0ABR8WU03</accession>
<evidence type="ECO:0000313" key="3">
    <source>
        <dbReference type="Proteomes" id="UP000651517"/>
    </source>
</evidence>
<proteinExistence type="predicted"/>
<dbReference type="PANTHER" id="PTHR43235">
    <property type="entry name" value="GLUTAMINE AMIDOTRANSFERASE PB2B2.05-RELATED"/>
    <property type="match status" value="1"/>
</dbReference>
<dbReference type="SUPFAM" id="SSF52317">
    <property type="entry name" value="Class I glutamine amidotransferase-like"/>
    <property type="match status" value="1"/>
</dbReference>
<dbReference type="Gene3D" id="3.40.50.880">
    <property type="match status" value="1"/>
</dbReference>
<dbReference type="InterPro" id="IPR029062">
    <property type="entry name" value="Class_I_gatase-like"/>
</dbReference>
<keyword evidence="3" id="KW-1185">Reference proteome</keyword>
<name>A0ABR8WU03_9MICO</name>
<dbReference type="EMBL" id="JACSPY010000005">
    <property type="protein sequence ID" value="MBD8020554.1"/>
    <property type="molecule type" value="Genomic_DNA"/>
</dbReference>
<dbReference type="InterPro" id="IPR044668">
    <property type="entry name" value="PuuD-like"/>
</dbReference>
<comment type="caution">
    <text evidence="2">The sequence shown here is derived from an EMBL/GenBank/DDBJ whole genome shotgun (WGS) entry which is preliminary data.</text>
</comment>
<organism evidence="2 3">
    <name type="scientific">Brevibacterium gallinarum</name>
    <dbReference type="NCBI Taxonomy" id="2762220"/>
    <lineage>
        <taxon>Bacteria</taxon>
        <taxon>Bacillati</taxon>
        <taxon>Actinomycetota</taxon>
        <taxon>Actinomycetes</taxon>
        <taxon>Micrococcales</taxon>
        <taxon>Brevibacteriaceae</taxon>
        <taxon>Brevibacterium</taxon>
    </lineage>
</organism>
<dbReference type="GO" id="GO:0016787">
    <property type="term" value="F:hydrolase activity"/>
    <property type="evidence" value="ECO:0007669"/>
    <property type="project" value="UniProtKB-KW"/>
</dbReference>
<dbReference type="InterPro" id="IPR011697">
    <property type="entry name" value="Peptidase_C26"/>
</dbReference>
<dbReference type="PANTHER" id="PTHR43235:SF1">
    <property type="entry name" value="GLUTAMINE AMIDOTRANSFERASE PB2B2.05-RELATED"/>
    <property type="match status" value="1"/>
</dbReference>
<feature type="region of interest" description="Disordered" evidence="1">
    <location>
        <begin position="1"/>
        <end position="29"/>
    </location>
</feature>
<evidence type="ECO:0000256" key="1">
    <source>
        <dbReference type="SAM" id="MobiDB-lite"/>
    </source>
</evidence>
<dbReference type="Proteomes" id="UP000651517">
    <property type="component" value="Unassembled WGS sequence"/>
</dbReference>
<gene>
    <name evidence="2" type="ORF">H9634_07160</name>
</gene>
<evidence type="ECO:0000313" key="2">
    <source>
        <dbReference type="EMBL" id="MBD8020554.1"/>
    </source>
</evidence>
<dbReference type="CDD" id="cd01745">
    <property type="entry name" value="GATase1_2"/>
    <property type="match status" value="1"/>
</dbReference>
<feature type="compositionally biased region" description="Low complexity" evidence="1">
    <location>
        <begin position="1"/>
        <end position="15"/>
    </location>
</feature>
<protein>
    <submittedName>
        <fullName evidence="2">Gamma-glutamyl-gamma-aminobutyrate hydrolase family protein</fullName>
    </submittedName>
</protein>